<reference evidence="2" key="1">
    <citation type="submission" date="2021-04" db="EMBL/GenBank/DDBJ databases">
        <title>Biosynthetic gene clusters of Dactylosporangioum roseum.</title>
        <authorList>
            <person name="Hartkoorn R.C."/>
            <person name="Beaudoing E."/>
            <person name="Hot D."/>
            <person name="Moureu S."/>
        </authorList>
    </citation>
    <scope>NUCLEOTIDE SEQUENCE</scope>
    <source>
        <strain evidence="2">NRRL B-16295</strain>
    </source>
</reference>
<feature type="region of interest" description="Disordered" evidence="1">
    <location>
        <begin position="1"/>
        <end position="35"/>
    </location>
</feature>
<name>A0ABY5ZIT7_9ACTN</name>
<sequence>MRAIVMPPHEPSTGGCDGPTASGPNENQGAESTLAPLSALQHAQRLDSAGDTTSLIPPTGR</sequence>
<dbReference type="Proteomes" id="UP001058271">
    <property type="component" value="Chromosome"/>
</dbReference>
<feature type="compositionally biased region" description="Polar residues" evidence="1">
    <location>
        <begin position="22"/>
        <end position="31"/>
    </location>
</feature>
<gene>
    <name evidence="2" type="ORF">Drose_36250</name>
</gene>
<evidence type="ECO:0000256" key="1">
    <source>
        <dbReference type="SAM" id="MobiDB-lite"/>
    </source>
</evidence>
<dbReference type="RefSeq" id="WP_260725759.1">
    <property type="nucleotide sequence ID" value="NZ_BAAABS010000027.1"/>
</dbReference>
<evidence type="ECO:0000313" key="3">
    <source>
        <dbReference type="Proteomes" id="UP001058271"/>
    </source>
</evidence>
<accession>A0ABY5ZIT7</accession>
<proteinExistence type="predicted"/>
<evidence type="ECO:0000313" key="2">
    <source>
        <dbReference type="EMBL" id="UWZ40843.1"/>
    </source>
</evidence>
<organism evidence="2 3">
    <name type="scientific">Dactylosporangium roseum</name>
    <dbReference type="NCBI Taxonomy" id="47989"/>
    <lineage>
        <taxon>Bacteria</taxon>
        <taxon>Bacillati</taxon>
        <taxon>Actinomycetota</taxon>
        <taxon>Actinomycetes</taxon>
        <taxon>Micromonosporales</taxon>
        <taxon>Micromonosporaceae</taxon>
        <taxon>Dactylosporangium</taxon>
    </lineage>
</organism>
<protein>
    <submittedName>
        <fullName evidence="2">Uncharacterized protein</fullName>
    </submittedName>
</protein>
<keyword evidence="3" id="KW-1185">Reference proteome</keyword>
<dbReference type="EMBL" id="CP073721">
    <property type="protein sequence ID" value="UWZ40843.1"/>
    <property type="molecule type" value="Genomic_DNA"/>
</dbReference>